<organism evidence="2 3">
    <name type="scientific">Ancylostoma ceylanicum</name>
    <dbReference type="NCBI Taxonomy" id="53326"/>
    <lineage>
        <taxon>Eukaryota</taxon>
        <taxon>Metazoa</taxon>
        <taxon>Ecdysozoa</taxon>
        <taxon>Nematoda</taxon>
        <taxon>Chromadorea</taxon>
        <taxon>Rhabditida</taxon>
        <taxon>Rhabditina</taxon>
        <taxon>Rhabditomorpha</taxon>
        <taxon>Strongyloidea</taxon>
        <taxon>Ancylostomatidae</taxon>
        <taxon>Ancylostomatinae</taxon>
        <taxon>Ancylostoma</taxon>
    </lineage>
</organism>
<comment type="caution">
    <text evidence="2">The sequence shown here is derived from an EMBL/GenBank/DDBJ whole genome shotgun (WGS) entry which is preliminary data.</text>
</comment>
<keyword evidence="1" id="KW-0732">Signal</keyword>
<evidence type="ECO:0008006" key="4">
    <source>
        <dbReference type="Google" id="ProtNLM"/>
    </source>
</evidence>
<dbReference type="AlphaFoldDB" id="A0A016W106"/>
<evidence type="ECO:0000256" key="1">
    <source>
        <dbReference type="SAM" id="SignalP"/>
    </source>
</evidence>
<protein>
    <recommendedName>
        <fullName evidence="4">Lipocalin/cytosolic fatty-acid binding domain-containing protein</fullName>
    </recommendedName>
</protein>
<sequence>MLLLVLHLLCAAIEQPRQTFGTSAELAEFRSFRGAWFTIGVRFSELPRKYDVTNQFFFGTCSETPRKFRVETQKNASFGTSAELRDQCDDQGYYSNSIFSLKFCSDMFCLVFSWQCKKPK</sequence>
<proteinExistence type="predicted"/>
<gene>
    <name evidence="2" type="primary">Acey_s0002.g839</name>
    <name evidence="2" type="ORF">Y032_0002g839</name>
</gene>
<evidence type="ECO:0000313" key="3">
    <source>
        <dbReference type="Proteomes" id="UP000024635"/>
    </source>
</evidence>
<dbReference type="EMBL" id="JARK01001338">
    <property type="protein sequence ID" value="EYC33514.1"/>
    <property type="molecule type" value="Genomic_DNA"/>
</dbReference>
<keyword evidence="3" id="KW-1185">Reference proteome</keyword>
<name>A0A016W106_9BILA</name>
<feature type="chain" id="PRO_5001491389" description="Lipocalin/cytosolic fatty-acid binding domain-containing protein" evidence="1">
    <location>
        <begin position="22"/>
        <end position="120"/>
    </location>
</feature>
<evidence type="ECO:0000313" key="2">
    <source>
        <dbReference type="EMBL" id="EYC33514.1"/>
    </source>
</evidence>
<reference evidence="3" key="1">
    <citation type="journal article" date="2015" name="Nat. Genet.">
        <title>The genome and transcriptome of the zoonotic hookworm Ancylostoma ceylanicum identify infection-specific gene families.</title>
        <authorList>
            <person name="Schwarz E.M."/>
            <person name="Hu Y."/>
            <person name="Antoshechkin I."/>
            <person name="Miller M.M."/>
            <person name="Sternberg P.W."/>
            <person name="Aroian R.V."/>
        </authorList>
    </citation>
    <scope>NUCLEOTIDE SEQUENCE</scope>
    <source>
        <strain evidence="3">HY135</strain>
    </source>
</reference>
<feature type="signal peptide" evidence="1">
    <location>
        <begin position="1"/>
        <end position="21"/>
    </location>
</feature>
<dbReference type="Proteomes" id="UP000024635">
    <property type="component" value="Unassembled WGS sequence"/>
</dbReference>
<accession>A0A016W106</accession>